<keyword evidence="2 5" id="KW-0812">Transmembrane</keyword>
<keyword evidence="4 5" id="KW-0472">Membrane</keyword>
<evidence type="ECO:0000256" key="1">
    <source>
        <dbReference type="ARBA" id="ARBA00004141"/>
    </source>
</evidence>
<accession>A0ABP8RZ94</accession>
<evidence type="ECO:0000313" key="8">
    <source>
        <dbReference type="Proteomes" id="UP001501598"/>
    </source>
</evidence>
<feature type="transmembrane region" description="Helical" evidence="5">
    <location>
        <begin position="155"/>
        <end position="174"/>
    </location>
</feature>
<dbReference type="Proteomes" id="UP001501598">
    <property type="component" value="Unassembled WGS sequence"/>
</dbReference>
<keyword evidence="3 5" id="KW-1133">Transmembrane helix</keyword>
<gene>
    <name evidence="7" type="ORF">GCM10023175_55960</name>
</gene>
<feature type="transmembrane region" description="Helical" evidence="5">
    <location>
        <begin position="399"/>
        <end position="424"/>
    </location>
</feature>
<reference evidence="8" key="1">
    <citation type="journal article" date="2019" name="Int. J. Syst. Evol. Microbiol.">
        <title>The Global Catalogue of Microorganisms (GCM) 10K type strain sequencing project: providing services to taxonomists for standard genome sequencing and annotation.</title>
        <authorList>
            <consortium name="The Broad Institute Genomics Platform"/>
            <consortium name="The Broad Institute Genome Sequencing Center for Infectious Disease"/>
            <person name="Wu L."/>
            <person name="Ma J."/>
        </authorList>
    </citation>
    <scope>NUCLEOTIDE SEQUENCE [LARGE SCALE GENOMIC DNA]</scope>
    <source>
        <strain evidence="8">JCM 17906</strain>
    </source>
</reference>
<dbReference type="PANTHER" id="PTHR11730:SF60">
    <property type="entry name" value="RH50, ISOFORM D"/>
    <property type="match status" value="1"/>
</dbReference>
<dbReference type="EMBL" id="BAABGT010000093">
    <property type="protein sequence ID" value="GAA4555536.1"/>
    <property type="molecule type" value="Genomic_DNA"/>
</dbReference>
<dbReference type="RefSeq" id="WP_345424990.1">
    <property type="nucleotide sequence ID" value="NZ_BAABGT010000093.1"/>
</dbReference>
<dbReference type="PANTHER" id="PTHR11730">
    <property type="entry name" value="AMMONIUM TRANSPORTER"/>
    <property type="match status" value="1"/>
</dbReference>
<evidence type="ECO:0000313" key="7">
    <source>
        <dbReference type="EMBL" id="GAA4555536.1"/>
    </source>
</evidence>
<feature type="transmembrane region" description="Helical" evidence="5">
    <location>
        <begin position="57"/>
        <end position="80"/>
    </location>
</feature>
<name>A0ABP8RZ94_9PSEU</name>
<sequence>MLSAQTFEDQVSLLTFFSSTFFLVCSVALVGAVIAFGLIDSAVVRPKNVLDTWVQKLLAAIVAGAAFLFVGYAIWIWQYYQAGVVGGGDPNPLSRAISDWWLGGYNLTHLSQNIDPKLQFEADVFQVFFIFFATFMMAAGALLHGVGLERMKPAATYVFSAAAGGVLIPVILYLTWGSTSPLTNRGVHDYVGLFGLYIYVGFTALVLAWRLGPRLGTASRPDLRTSGPRPSDLSKATIGVLVLMCCIPWIALGCGFIIPGVGYVGISMTTSGFGIAAINVFAAMFGGGLGGLLLGYRLKNSFWAMLGPIAGYIAGTAMFDITQPWIMLLVAIPGPFLAYGVYRLITRIGLDETKVIPLLVGPGVYGALMPGIVHWGTKTGGFVGITDGEYAFQNAEINLWWQLVGLGVTVGIAVVSALVLCFLLEKTIGLRVSEKTELDGMDPTYWSVPSLRDADGVERDMPVEPATLPVSATVERGVASDPAGVSD</sequence>
<protein>
    <submittedName>
        <fullName evidence="7">Ammonium transporter</fullName>
    </submittedName>
</protein>
<feature type="transmembrane region" description="Helical" evidence="5">
    <location>
        <begin position="325"/>
        <end position="345"/>
    </location>
</feature>
<comment type="caution">
    <text evidence="7">The sequence shown here is derived from an EMBL/GenBank/DDBJ whole genome shotgun (WGS) entry which is preliminary data.</text>
</comment>
<feature type="transmembrane region" description="Helical" evidence="5">
    <location>
        <begin position="194"/>
        <end position="212"/>
    </location>
</feature>
<evidence type="ECO:0000256" key="3">
    <source>
        <dbReference type="ARBA" id="ARBA00022989"/>
    </source>
</evidence>
<proteinExistence type="predicted"/>
<dbReference type="Pfam" id="PF00909">
    <property type="entry name" value="Ammonium_transp"/>
    <property type="match status" value="1"/>
</dbReference>
<dbReference type="SUPFAM" id="SSF111352">
    <property type="entry name" value="Ammonium transporter"/>
    <property type="match status" value="1"/>
</dbReference>
<feature type="transmembrane region" description="Helical" evidence="5">
    <location>
        <begin position="272"/>
        <end position="294"/>
    </location>
</feature>
<feature type="domain" description="Ammonium transporter AmtB-like" evidence="6">
    <location>
        <begin position="21"/>
        <end position="443"/>
    </location>
</feature>
<organism evidence="7 8">
    <name type="scientific">Pseudonocardia xishanensis</name>
    <dbReference type="NCBI Taxonomy" id="630995"/>
    <lineage>
        <taxon>Bacteria</taxon>
        <taxon>Bacillati</taxon>
        <taxon>Actinomycetota</taxon>
        <taxon>Actinomycetes</taxon>
        <taxon>Pseudonocardiales</taxon>
        <taxon>Pseudonocardiaceae</taxon>
        <taxon>Pseudonocardia</taxon>
    </lineage>
</organism>
<feature type="transmembrane region" description="Helical" evidence="5">
    <location>
        <begin position="12"/>
        <end position="36"/>
    </location>
</feature>
<feature type="transmembrane region" description="Helical" evidence="5">
    <location>
        <begin position="124"/>
        <end position="143"/>
    </location>
</feature>
<dbReference type="InterPro" id="IPR029020">
    <property type="entry name" value="Ammonium/urea_transptr"/>
</dbReference>
<evidence type="ECO:0000256" key="4">
    <source>
        <dbReference type="ARBA" id="ARBA00023136"/>
    </source>
</evidence>
<evidence type="ECO:0000256" key="2">
    <source>
        <dbReference type="ARBA" id="ARBA00022692"/>
    </source>
</evidence>
<dbReference type="InterPro" id="IPR024041">
    <property type="entry name" value="NH4_transpt_AmtB-like_dom"/>
</dbReference>
<feature type="transmembrane region" description="Helical" evidence="5">
    <location>
        <begin position="357"/>
        <end position="376"/>
    </location>
</feature>
<feature type="transmembrane region" description="Helical" evidence="5">
    <location>
        <begin position="301"/>
        <end position="319"/>
    </location>
</feature>
<comment type="subcellular location">
    <subcellularLocation>
        <location evidence="1">Membrane</location>
        <topology evidence="1">Multi-pass membrane protein</topology>
    </subcellularLocation>
</comment>
<evidence type="ECO:0000256" key="5">
    <source>
        <dbReference type="SAM" id="Phobius"/>
    </source>
</evidence>
<evidence type="ECO:0000259" key="6">
    <source>
        <dbReference type="Pfam" id="PF00909"/>
    </source>
</evidence>
<keyword evidence="8" id="KW-1185">Reference proteome</keyword>
<feature type="transmembrane region" description="Helical" evidence="5">
    <location>
        <begin position="233"/>
        <end position="266"/>
    </location>
</feature>
<dbReference type="Gene3D" id="1.10.3430.10">
    <property type="entry name" value="Ammonium transporter AmtB like domains"/>
    <property type="match status" value="1"/>
</dbReference>